<evidence type="ECO:0000256" key="1">
    <source>
        <dbReference type="SAM" id="MobiDB-lite"/>
    </source>
</evidence>
<dbReference type="EMBL" id="BGPR01154700">
    <property type="protein sequence ID" value="GBL72514.1"/>
    <property type="molecule type" value="Genomic_DNA"/>
</dbReference>
<dbReference type="AlphaFoldDB" id="A0A4Y2A0C8"/>
<evidence type="ECO:0000313" key="3">
    <source>
        <dbReference type="Proteomes" id="UP000499080"/>
    </source>
</evidence>
<feature type="non-terminal residue" evidence="2">
    <location>
        <position position="68"/>
    </location>
</feature>
<feature type="compositionally biased region" description="Polar residues" evidence="1">
    <location>
        <begin position="1"/>
        <end position="11"/>
    </location>
</feature>
<proteinExistence type="predicted"/>
<accession>A0A4Y2A0C8</accession>
<name>A0A4Y2A0C8_ARAVE</name>
<protein>
    <submittedName>
        <fullName evidence="2">Uncharacterized protein</fullName>
    </submittedName>
</protein>
<reference evidence="2 3" key="1">
    <citation type="journal article" date="2019" name="Sci. Rep.">
        <title>Orb-weaving spider Araneus ventricosus genome elucidates the spidroin gene catalogue.</title>
        <authorList>
            <person name="Kono N."/>
            <person name="Nakamura H."/>
            <person name="Ohtoshi R."/>
            <person name="Moran D.A.P."/>
            <person name="Shinohara A."/>
            <person name="Yoshida Y."/>
            <person name="Fujiwara M."/>
            <person name="Mori M."/>
            <person name="Tomita M."/>
            <person name="Arakawa K."/>
        </authorList>
    </citation>
    <scope>NUCLEOTIDE SEQUENCE [LARGE SCALE GENOMIC DNA]</scope>
</reference>
<evidence type="ECO:0000313" key="2">
    <source>
        <dbReference type="EMBL" id="GBL72514.1"/>
    </source>
</evidence>
<feature type="region of interest" description="Disordered" evidence="1">
    <location>
        <begin position="1"/>
        <end position="20"/>
    </location>
</feature>
<dbReference type="Proteomes" id="UP000499080">
    <property type="component" value="Unassembled WGS sequence"/>
</dbReference>
<keyword evidence="3" id="KW-1185">Reference proteome</keyword>
<sequence length="68" mass="7580">MNLQIFSQSMEDLQGKKRKRTETDEILDAATSALKSLGSTQGQSSLYSSIRQVVTFTLESLNGQQQQK</sequence>
<gene>
    <name evidence="2" type="ORF">AVEN_179071_1</name>
</gene>
<comment type="caution">
    <text evidence="2">The sequence shown here is derived from an EMBL/GenBank/DDBJ whole genome shotgun (WGS) entry which is preliminary data.</text>
</comment>
<organism evidence="2 3">
    <name type="scientific">Araneus ventricosus</name>
    <name type="common">Orbweaver spider</name>
    <name type="synonym">Epeira ventricosa</name>
    <dbReference type="NCBI Taxonomy" id="182803"/>
    <lineage>
        <taxon>Eukaryota</taxon>
        <taxon>Metazoa</taxon>
        <taxon>Ecdysozoa</taxon>
        <taxon>Arthropoda</taxon>
        <taxon>Chelicerata</taxon>
        <taxon>Arachnida</taxon>
        <taxon>Araneae</taxon>
        <taxon>Araneomorphae</taxon>
        <taxon>Entelegynae</taxon>
        <taxon>Araneoidea</taxon>
        <taxon>Araneidae</taxon>
        <taxon>Araneus</taxon>
    </lineage>
</organism>